<evidence type="ECO:0000256" key="5">
    <source>
        <dbReference type="ARBA" id="ARBA00022847"/>
    </source>
</evidence>
<evidence type="ECO:0000256" key="1">
    <source>
        <dbReference type="ARBA" id="ARBA00022448"/>
    </source>
</evidence>
<comment type="caution">
    <text evidence="9">The sequence shown here is derived from an EMBL/GenBank/DDBJ whole genome shotgun (WGS) entry which is preliminary data.</text>
</comment>
<keyword evidence="6 8" id="KW-1133">Transmembrane helix</keyword>
<dbReference type="InterPro" id="IPR004673">
    <property type="entry name" value="L-rhamnose-proton_sym_RhaT"/>
</dbReference>
<evidence type="ECO:0008006" key="10">
    <source>
        <dbReference type="Google" id="ProtNLM"/>
    </source>
</evidence>
<reference evidence="9" key="1">
    <citation type="journal article" date="2014" name="Front. Microbiol.">
        <title>High frequency of phylogenetically diverse reductive dehalogenase-homologous genes in deep subseafloor sedimentary metagenomes.</title>
        <authorList>
            <person name="Kawai M."/>
            <person name="Futagami T."/>
            <person name="Toyoda A."/>
            <person name="Takaki Y."/>
            <person name="Nishi S."/>
            <person name="Hori S."/>
            <person name="Arai W."/>
            <person name="Tsubouchi T."/>
            <person name="Morono Y."/>
            <person name="Uchiyama I."/>
            <person name="Ito T."/>
            <person name="Fujiyama A."/>
            <person name="Inagaki F."/>
            <person name="Takami H."/>
        </authorList>
    </citation>
    <scope>NUCLEOTIDE SEQUENCE</scope>
    <source>
        <strain evidence="9">Expedition CK06-06</strain>
    </source>
</reference>
<dbReference type="GO" id="GO:0015153">
    <property type="term" value="F:rhamnose transmembrane transporter activity"/>
    <property type="evidence" value="ECO:0007669"/>
    <property type="project" value="InterPro"/>
</dbReference>
<keyword evidence="4 8" id="KW-0812">Transmembrane</keyword>
<evidence type="ECO:0000256" key="4">
    <source>
        <dbReference type="ARBA" id="ARBA00022692"/>
    </source>
</evidence>
<feature type="non-terminal residue" evidence="9">
    <location>
        <position position="1"/>
    </location>
</feature>
<protein>
    <recommendedName>
        <fullName evidence="10">EamA domain-containing protein</fullName>
    </recommendedName>
</protein>
<feature type="transmembrane region" description="Helical" evidence="8">
    <location>
        <begin position="155"/>
        <end position="177"/>
    </location>
</feature>
<feature type="transmembrane region" description="Helical" evidence="8">
    <location>
        <begin position="197"/>
        <end position="219"/>
    </location>
</feature>
<feature type="transmembrane region" description="Helical" evidence="8">
    <location>
        <begin position="70"/>
        <end position="90"/>
    </location>
</feature>
<evidence type="ECO:0000313" key="9">
    <source>
        <dbReference type="EMBL" id="GAG04164.1"/>
    </source>
</evidence>
<feature type="transmembrane region" description="Helical" evidence="8">
    <location>
        <begin position="6"/>
        <end position="33"/>
    </location>
</feature>
<keyword evidence="5" id="KW-0769">Symport</keyword>
<dbReference type="GO" id="GO:0016020">
    <property type="term" value="C:membrane"/>
    <property type="evidence" value="ECO:0007669"/>
    <property type="project" value="InterPro"/>
</dbReference>
<sequence length="274" mass="28231">YGRVGMGTIVAVLVCGFLWGLGSMTLGMSFAFIGLSLAYALNYGAQIVFGSMIPMALFSAEEILTPHGCVILSGVAVCLAGVVVCGRAGILKERSLAKDPAEPSGQAAAGKQPKMLVGLIIGVVSGILCACYAVASAYAGPVGEAATEAGNPPWAAAWAVTALILWGGAVSSCLYCAIQLTRNKTWEHLVQPGAGRVYLLAAIMAVLHDAAIFLFGLGWINLGDLGVSVGYPVFMSFAIIVGNVHGFRTGEWKGASRQSVAWIVVGIVILIVGV</sequence>
<keyword evidence="1" id="KW-0813">Transport</keyword>
<evidence type="ECO:0000256" key="2">
    <source>
        <dbReference type="ARBA" id="ARBA00022475"/>
    </source>
</evidence>
<evidence type="ECO:0000256" key="8">
    <source>
        <dbReference type="SAM" id="Phobius"/>
    </source>
</evidence>
<keyword evidence="7 8" id="KW-0472">Membrane</keyword>
<dbReference type="AlphaFoldDB" id="X0UEH3"/>
<feature type="transmembrane region" description="Helical" evidence="8">
    <location>
        <begin position="256"/>
        <end position="273"/>
    </location>
</feature>
<evidence type="ECO:0000256" key="3">
    <source>
        <dbReference type="ARBA" id="ARBA00022519"/>
    </source>
</evidence>
<accession>X0UEH3</accession>
<dbReference type="GO" id="GO:0015293">
    <property type="term" value="F:symporter activity"/>
    <property type="evidence" value="ECO:0007669"/>
    <property type="project" value="UniProtKB-KW"/>
</dbReference>
<name>X0UEH3_9ZZZZ</name>
<keyword evidence="3" id="KW-0997">Cell inner membrane</keyword>
<feature type="transmembrane region" description="Helical" evidence="8">
    <location>
        <begin position="225"/>
        <end position="244"/>
    </location>
</feature>
<dbReference type="Pfam" id="PF06379">
    <property type="entry name" value="RhaT"/>
    <property type="match status" value="1"/>
</dbReference>
<organism evidence="9">
    <name type="scientific">marine sediment metagenome</name>
    <dbReference type="NCBI Taxonomy" id="412755"/>
    <lineage>
        <taxon>unclassified sequences</taxon>
        <taxon>metagenomes</taxon>
        <taxon>ecological metagenomes</taxon>
    </lineage>
</organism>
<keyword evidence="2" id="KW-1003">Cell membrane</keyword>
<dbReference type="EMBL" id="BARS01020169">
    <property type="protein sequence ID" value="GAG04164.1"/>
    <property type="molecule type" value="Genomic_DNA"/>
</dbReference>
<evidence type="ECO:0000256" key="6">
    <source>
        <dbReference type="ARBA" id="ARBA00022989"/>
    </source>
</evidence>
<gene>
    <name evidence="9" type="ORF">S01H1_32561</name>
</gene>
<evidence type="ECO:0000256" key="7">
    <source>
        <dbReference type="ARBA" id="ARBA00023136"/>
    </source>
</evidence>
<feature type="transmembrane region" description="Helical" evidence="8">
    <location>
        <begin position="116"/>
        <end position="135"/>
    </location>
</feature>
<proteinExistence type="predicted"/>
<feature type="non-terminal residue" evidence="9">
    <location>
        <position position="274"/>
    </location>
</feature>